<reference evidence="1 2" key="1">
    <citation type="submission" date="2020-05" db="EMBL/GenBank/DDBJ databases">
        <title>Whole genome shotgun sequence of Streptomyces microflavus NBRC 13062.</title>
        <authorList>
            <person name="Komaki H."/>
            <person name="Tamura T."/>
        </authorList>
    </citation>
    <scope>NUCLEOTIDE SEQUENCE [LARGE SCALE GENOMIC DNA]</scope>
    <source>
        <strain evidence="1 2">NBRC 13062</strain>
    </source>
</reference>
<gene>
    <name evidence="1" type="ORF">Smic_70200</name>
</gene>
<proteinExistence type="predicted"/>
<dbReference type="EMBL" id="BLWD01000001">
    <property type="protein sequence ID" value="GFN08464.1"/>
    <property type="molecule type" value="Genomic_DNA"/>
</dbReference>
<accession>A0A7J0D2P7</accession>
<organism evidence="1 2">
    <name type="scientific">Streptomyces microflavus</name>
    <name type="common">Streptomyces lipmanii</name>
    <dbReference type="NCBI Taxonomy" id="1919"/>
    <lineage>
        <taxon>Bacteria</taxon>
        <taxon>Bacillati</taxon>
        <taxon>Actinomycetota</taxon>
        <taxon>Actinomycetes</taxon>
        <taxon>Kitasatosporales</taxon>
        <taxon>Streptomycetaceae</taxon>
        <taxon>Streptomyces</taxon>
    </lineage>
</organism>
<comment type="caution">
    <text evidence="1">The sequence shown here is derived from an EMBL/GenBank/DDBJ whole genome shotgun (WGS) entry which is preliminary data.</text>
</comment>
<name>A0A7J0D2P7_STRMI</name>
<dbReference type="Proteomes" id="UP000498740">
    <property type="component" value="Unassembled WGS sequence"/>
</dbReference>
<evidence type="ECO:0000313" key="1">
    <source>
        <dbReference type="EMBL" id="GFN08464.1"/>
    </source>
</evidence>
<sequence>MVRLSARLLVHRPVSGYSLSHVAQVVTEHIVRRPAADRVRSWLQGRDLAVFQSVAGRHWPGADPCCPS</sequence>
<dbReference type="AlphaFoldDB" id="A0A7J0D2P7"/>
<evidence type="ECO:0000313" key="2">
    <source>
        <dbReference type="Proteomes" id="UP000498740"/>
    </source>
</evidence>
<protein>
    <submittedName>
        <fullName evidence="1">Uncharacterized protein</fullName>
    </submittedName>
</protein>